<reference evidence="11" key="1">
    <citation type="submission" date="2025-08" db="UniProtKB">
        <authorList>
            <consortium name="Ensembl"/>
        </authorList>
    </citation>
    <scope>IDENTIFICATION</scope>
</reference>
<dbReference type="InterPro" id="IPR050119">
    <property type="entry name" value="CCR1-9-like"/>
</dbReference>
<dbReference type="GO" id="GO:0006955">
    <property type="term" value="P:immune response"/>
    <property type="evidence" value="ECO:0007669"/>
    <property type="project" value="TreeGrafter"/>
</dbReference>
<feature type="transmembrane region" description="Helical" evidence="9">
    <location>
        <begin position="95"/>
        <end position="114"/>
    </location>
</feature>
<dbReference type="PANTHER" id="PTHR10489">
    <property type="entry name" value="CELL ADHESION MOLECULE"/>
    <property type="match status" value="1"/>
</dbReference>
<dbReference type="PROSITE" id="PS50262">
    <property type="entry name" value="G_PROTEIN_RECEP_F1_2"/>
    <property type="match status" value="1"/>
</dbReference>
<keyword evidence="7" id="KW-0807">Transducer</keyword>
<dbReference type="AlphaFoldDB" id="A0A8C6WJS0"/>
<keyword evidence="2 9" id="KW-0812">Transmembrane</keyword>
<feature type="domain" description="G-protein coupled receptors family 1 profile" evidence="10">
    <location>
        <begin position="40"/>
        <end position="277"/>
    </location>
</feature>
<name>A0A8C6WJS0_9GOBI</name>
<evidence type="ECO:0000256" key="7">
    <source>
        <dbReference type="ARBA" id="ARBA00023224"/>
    </source>
</evidence>
<evidence type="ECO:0000256" key="2">
    <source>
        <dbReference type="ARBA" id="ARBA00022692"/>
    </source>
</evidence>
<dbReference type="GO" id="GO:0007204">
    <property type="term" value="P:positive regulation of cytosolic calcium ion concentration"/>
    <property type="evidence" value="ECO:0007669"/>
    <property type="project" value="TreeGrafter"/>
</dbReference>
<feature type="transmembrane region" description="Helical" evidence="9">
    <location>
        <begin position="24"/>
        <end position="47"/>
    </location>
</feature>
<sequence>MTSNFTNISTSGHPPPSSSGVSRVAPAVFLSLCFLVGFPGNLAVIICKPNWQNLSSLNQSLMMNLALSDLLCLCTTPFWIYDEFTWTLGRVMCKIVSFLTCCSLYSSLLTVTALSVQRYMQVIHQQRCLMFKNGLLALLWLTSILLSVPALIFRQEMKYQQYSSCDQNYTYAEQEVVVLVTECFIVLSSYIIISCAYIFLNRKLNQAVLFNNASTSRLLTSIIVKCFVLWTPYFVFNVVSVVGILTKNVRIVHFYDFGFGLFSSITFINSCLNPLLYGFALGICHRNTNSNNAELNTAADT</sequence>
<dbReference type="Proteomes" id="UP000694523">
    <property type="component" value="Unplaced"/>
</dbReference>
<dbReference type="GO" id="GO:0009897">
    <property type="term" value="C:external side of plasma membrane"/>
    <property type="evidence" value="ECO:0007669"/>
    <property type="project" value="TreeGrafter"/>
</dbReference>
<evidence type="ECO:0000256" key="5">
    <source>
        <dbReference type="ARBA" id="ARBA00023136"/>
    </source>
</evidence>
<evidence type="ECO:0000256" key="9">
    <source>
        <dbReference type="SAM" id="Phobius"/>
    </source>
</evidence>
<feature type="transmembrane region" description="Helical" evidence="9">
    <location>
        <begin position="257"/>
        <end position="280"/>
    </location>
</feature>
<keyword evidence="6" id="KW-0675">Receptor</keyword>
<dbReference type="InterPro" id="IPR000276">
    <property type="entry name" value="GPCR_Rhodpsn"/>
</dbReference>
<keyword evidence="3 9" id="KW-1133">Transmembrane helix</keyword>
<keyword evidence="12" id="KW-1185">Reference proteome</keyword>
<reference evidence="11" key="2">
    <citation type="submission" date="2025-09" db="UniProtKB">
        <authorList>
            <consortium name="Ensembl"/>
        </authorList>
    </citation>
    <scope>IDENTIFICATION</scope>
</reference>
<evidence type="ECO:0000256" key="3">
    <source>
        <dbReference type="ARBA" id="ARBA00022989"/>
    </source>
</evidence>
<keyword evidence="4" id="KW-0297">G-protein coupled receptor</keyword>
<feature type="transmembrane region" description="Helical" evidence="9">
    <location>
        <begin position="135"/>
        <end position="153"/>
    </location>
</feature>
<dbReference type="PANTHER" id="PTHR10489:SF946">
    <property type="entry name" value="LEUKOTRIENE B4 RECEPTOR 1-LIKE"/>
    <property type="match status" value="1"/>
</dbReference>
<keyword evidence="5 9" id="KW-0472">Membrane</keyword>
<dbReference type="GO" id="GO:0019722">
    <property type="term" value="P:calcium-mediated signaling"/>
    <property type="evidence" value="ECO:0007669"/>
    <property type="project" value="TreeGrafter"/>
</dbReference>
<dbReference type="GO" id="GO:0019957">
    <property type="term" value="F:C-C chemokine binding"/>
    <property type="evidence" value="ECO:0007669"/>
    <property type="project" value="TreeGrafter"/>
</dbReference>
<dbReference type="PRINTS" id="PR00237">
    <property type="entry name" value="GPCRRHODOPSN"/>
</dbReference>
<dbReference type="GO" id="GO:0016493">
    <property type="term" value="F:C-C chemokine receptor activity"/>
    <property type="evidence" value="ECO:0007669"/>
    <property type="project" value="TreeGrafter"/>
</dbReference>
<dbReference type="GO" id="GO:0060326">
    <property type="term" value="P:cell chemotaxis"/>
    <property type="evidence" value="ECO:0007669"/>
    <property type="project" value="TreeGrafter"/>
</dbReference>
<feature type="transmembrane region" description="Helical" evidence="9">
    <location>
        <begin position="176"/>
        <end position="200"/>
    </location>
</feature>
<evidence type="ECO:0000256" key="4">
    <source>
        <dbReference type="ARBA" id="ARBA00023040"/>
    </source>
</evidence>
<organism evidence="11 12">
    <name type="scientific">Neogobius melanostomus</name>
    <name type="common">round goby</name>
    <dbReference type="NCBI Taxonomy" id="47308"/>
    <lineage>
        <taxon>Eukaryota</taxon>
        <taxon>Metazoa</taxon>
        <taxon>Chordata</taxon>
        <taxon>Craniata</taxon>
        <taxon>Vertebrata</taxon>
        <taxon>Euteleostomi</taxon>
        <taxon>Actinopterygii</taxon>
        <taxon>Neopterygii</taxon>
        <taxon>Teleostei</taxon>
        <taxon>Neoteleostei</taxon>
        <taxon>Acanthomorphata</taxon>
        <taxon>Gobiaria</taxon>
        <taxon>Gobiiformes</taxon>
        <taxon>Gobioidei</taxon>
        <taxon>Gobiidae</taxon>
        <taxon>Benthophilinae</taxon>
        <taxon>Neogobiini</taxon>
        <taxon>Neogobius</taxon>
    </lineage>
</organism>
<accession>A0A8C6WJS0</accession>
<dbReference type="SUPFAM" id="SSF81321">
    <property type="entry name" value="Family A G protein-coupled receptor-like"/>
    <property type="match status" value="1"/>
</dbReference>
<dbReference type="Pfam" id="PF00001">
    <property type="entry name" value="7tm_1"/>
    <property type="match status" value="1"/>
</dbReference>
<evidence type="ECO:0000313" key="12">
    <source>
        <dbReference type="Proteomes" id="UP000694523"/>
    </source>
</evidence>
<evidence type="ECO:0000256" key="1">
    <source>
        <dbReference type="ARBA" id="ARBA00004370"/>
    </source>
</evidence>
<feature type="transmembrane region" description="Helical" evidence="9">
    <location>
        <begin position="59"/>
        <end position="80"/>
    </location>
</feature>
<evidence type="ECO:0000313" key="11">
    <source>
        <dbReference type="Ensembl" id="ENSNMLP00000012458.1"/>
    </source>
</evidence>
<comment type="subcellular location">
    <subcellularLocation>
        <location evidence="1">Membrane</location>
    </subcellularLocation>
</comment>
<dbReference type="Ensembl" id="ENSNMLT00000014070.1">
    <property type="protein sequence ID" value="ENSNMLP00000012458.1"/>
    <property type="gene ID" value="ENSNMLG00000008467.1"/>
</dbReference>
<evidence type="ECO:0000259" key="10">
    <source>
        <dbReference type="PROSITE" id="PS50262"/>
    </source>
</evidence>
<feature type="transmembrane region" description="Helical" evidence="9">
    <location>
        <begin position="221"/>
        <end position="245"/>
    </location>
</feature>
<dbReference type="InterPro" id="IPR017452">
    <property type="entry name" value="GPCR_Rhodpsn_7TM"/>
</dbReference>
<protein>
    <recommendedName>
        <fullName evidence="10">G-protein coupled receptors family 1 profile domain-containing protein</fullName>
    </recommendedName>
</protein>
<proteinExistence type="predicted"/>
<dbReference type="Gene3D" id="1.20.1070.10">
    <property type="entry name" value="Rhodopsin 7-helix transmembrane proteins"/>
    <property type="match status" value="1"/>
</dbReference>
<evidence type="ECO:0000256" key="8">
    <source>
        <dbReference type="SAM" id="MobiDB-lite"/>
    </source>
</evidence>
<feature type="region of interest" description="Disordered" evidence="8">
    <location>
        <begin position="1"/>
        <end position="20"/>
    </location>
</feature>
<evidence type="ECO:0000256" key="6">
    <source>
        <dbReference type="ARBA" id="ARBA00023170"/>
    </source>
</evidence>